<dbReference type="InterPro" id="IPR006644">
    <property type="entry name" value="Cadg"/>
</dbReference>
<feature type="domain" description="Dystroglycan-type cadherin-like" evidence="10">
    <location>
        <begin position="999"/>
        <end position="1087"/>
    </location>
</feature>
<dbReference type="GO" id="GO:0005911">
    <property type="term" value="C:cell-cell junction"/>
    <property type="evidence" value="ECO:0007669"/>
    <property type="project" value="TreeGrafter"/>
</dbReference>
<dbReference type="RefSeq" id="WP_169698630.1">
    <property type="nucleotide sequence ID" value="NZ_LS974202.1"/>
</dbReference>
<evidence type="ECO:0000256" key="1">
    <source>
        <dbReference type="ARBA" id="ARBA00004370"/>
    </source>
</evidence>
<feature type="domain" description="PKD/Chitinase" evidence="9">
    <location>
        <begin position="903"/>
        <end position="996"/>
    </location>
</feature>
<evidence type="ECO:0000259" key="9">
    <source>
        <dbReference type="SMART" id="SM00089"/>
    </source>
</evidence>
<feature type="domain" description="PKD/Chitinase" evidence="9">
    <location>
        <begin position="558"/>
        <end position="642"/>
    </location>
</feature>
<gene>
    <name evidence="11" type="ORF">MESINF_0820</name>
</gene>
<proteinExistence type="predicted"/>
<evidence type="ECO:0000256" key="4">
    <source>
        <dbReference type="ARBA" id="ARBA00022837"/>
    </source>
</evidence>
<dbReference type="GO" id="GO:0016020">
    <property type="term" value="C:membrane"/>
    <property type="evidence" value="ECO:0007669"/>
    <property type="project" value="UniProtKB-SubCell"/>
</dbReference>
<evidence type="ECO:0008006" key="13">
    <source>
        <dbReference type="Google" id="ProtNLM"/>
    </source>
</evidence>
<dbReference type="Proteomes" id="UP000250796">
    <property type="component" value="Chromosome MESINF"/>
</dbReference>
<evidence type="ECO:0000256" key="3">
    <source>
        <dbReference type="ARBA" id="ARBA00022737"/>
    </source>
</evidence>
<keyword evidence="12" id="KW-1185">Reference proteome</keyword>
<feature type="domain" description="PKD/Chitinase" evidence="9">
    <location>
        <begin position="651"/>
        <end position="729"/>
    </location>
</feature>
<reference evidence="11 12" key="1">
    <citation type="submission" date="2017-01" db="EMBL/GenBank/DDBJ databases">
        <authorList>
            <person name="Erauso G."/>
        </authorList>
    </citation>
    <scope>NUCLEOTIDE SEQUENCE [LARGE SCALE GENOMIC DNA]</scope>
    <source>
        <strain evidence="11">MESINF1</strain>
    </source>
</reference>
<evidence type="ECO:0000256" key="6">
    <source>
        <dbReference type="ARBA" id="ARBA00022989"/>
    </source>
</evidence>
<evidence type="ECO:0000256" key="5">
    <source>
        <dbReference type="ARBA" id="ARBA00022889"/>
    </source>
</evidence>
<dbReference type="InterPro" id="IPR013783">
    <property type="entry name" value="Ig-like_fold"/>
</dbReference>
<dbReference type="GO" id="GO:0098609">
    <property type="term" value="P:cell-cell adhesion"/>
    <property type="evidence" value="ECO:0007669"/>
    <property type="project" value="TreeGrafter"/>
</dbReference>
<evidence type="ECO:0000256" key="2">
    <source>
        <dbReference type="ARBA" id="ARBA00022692"/>
    </source>
</evidence>
<feature type="domain" description="Dystroglycan-type cadherin-like" evidence="10">
    <location>
        <begin position="558"/>
        <end position="646"/>
    </location>
</feature>
<dbReference type="PANTHER" id="PTHR24025">
    <property type="entry name" value="DESMOGLEIN FAMILY MEMBER"/>
    <property type="match status" value="1"/>
</dbReference>
<keyword evidence="2 8" id="KW-0812">Transmembrane</keyword>
<dbReference type="InterPro" id="IPR022409">
    <property type="entry name" value="PKD/Chitinase_dom"/>
</dbReference>
<organism evidence="11 12">
    <name type="scientific">Mesotoga infera</name>
    <dbReference type="NCBI Taxonomy" id="1236046"/>
    <lineage>
        <taxon>Bacteria</taxon>
        <taxon>Thermotogati</taxon>
        <taxon>Thermotogota</taxon>
        <taxon>Thermotogae</taxon>
        <taxon>Kosmotogales</taxon>
        <taxon>Kosmotogaceae</taxon>
        <taxon>Mesotoga</taxon>
    </lineage>
</organism>
<feature type="domain" description="PKD/Chitinase" evidence="9">
    <location>
        <begin position="462"/>
        <end position="555"/>
    </location>
</feature>
<dbReference type="KEGG" id="minf:MESINF_0820"/>
<feature type="domain" description="PKD/Chitinase" evidence="9">
    <location>
        <begin position="999"/>
        <end position="1081"/>
    </location>
</feature>
<dbReference type="GO" id="GO:0005509">
    <property type="term" value="F:calcium ion binding"/>
    <property type="evidence" value="ECO:0007669"/>
    <property type="project" value="TreeGrafter"/>
</dbReference>
<keyword evidence="6 8" id="KW-1133">Transmembrane helix</keyword>
<feature type="domain" description="Dystroglycan-type cadherin-like" evidence="10">
    <location>
        <begin position="207"/>
        <end position="294"/>
    </location>
</feature>
<dbReference type="SMART" id="SM00736">
    <property type="entry name" value="CADG"/>
    <property type="match status" value="3"/>
</dbReference>
<protein>
    <recommendedName>
        <fullName evidence="13">Tandem-95 repeat protein</fullName>
    </recommendedName>
</protein>
<dbReference type="Gene3D" id="2.60.40.10">
    <property type="entry name" value="Immunoglobulins"/>
    <property type="match status" value="1"/>
</dbReference>
<feature type="transmembrane region" description="Helical" evidence="8">
    <location>
        <begin position="7"/>
        <end position="27"/>
    </location>
</feature>
<dbReference type="EMBL" id="LS974202">
    <property type="protein sequence ID" value="SSC12269.1"/>
    <property type="molecule type" value="Genomic_DNA"/>
</dbReference>
<keyword evidence="5" id="KW-0130">Cell adhesion</keyword>
<evidence type="ECO:0000259" key="10">
    <source>
        <dbReference type="SMART" id="SM00736"/>
    </source>
</evidence>
<comment type="subcellular location">
    <subcellularLocation>
        <location evidence="1">Membrane</location>
    </subcellularLocation>
</comment>
<keyword evidence="3" id="KW-0677">Repeat</keyword>
<evidence type="ECO:0000256" key="7">
    <source>
        <dbReference type="ARBA" id="ARBA00023136"/>
    </source>
</evidence>
<name>A0A7Z7PNJ5_9BACT</name>
<feature type="domain" description="PKD/Chitinase" evidence="9">
    <location>
        <begin position="1089"/>
        <end position="1171"/>
    </location>
</feature>
<evidence type="ECO:0000313" key="11">
    <source>
        <dbReference type="EMBL" id="SSC12269.1"/>
    </source>
</evidence>
<keyword evidence="4" id="KW-0106">Calcium</keyword>
<dbReference type="SMART" id="SM00089">
    <property type="entry name" value="PKD"/>
    <property type="match status" value="6"/>
</dbReference>
<evidence type="ECO:0000313" key="12">
    <source>
        <dbReference type="Proteomes" id="UP000250796"/>
    </source>
</evidence>
<keyword evidence="7 8" id="KW-0472">Membrane</keyword>
<dbReference type="Pfam" id="PF17963">
    <property type="entry name" value="Big_9"/>
    <property type="match status" value="8"/>
</dbReference>
<dbReference type="InterPro" id="IPR050971">
    <property type="entry name" value="Cadherin-domain_protein"/>
</dbReference>
<dbReference type="PANTHER" id="PTHR24025:SF31">
    <property type="entry name" value="NEURAL-CADHERIN"/>
    <property type="match status" value="1"/>
</dbReference>
<sequence>MKKWMIYTLIVAVAVAIVLIATIPALLNKEPVMELPVQVVNQGEKLSVDLKAFIKDEKADEVTLEKVDGPGTITGSVFTFEPAFKYVGEVIVKIKATDKQGKNSTGELKINVIRVNRPPEIDTTPLKVFEGESMSLDLLTIVKDPDNDEISLKVDGPGNLEGRTYVYAPGYMDAGKKVLRITAKDSEGNETVRDVQLEVVDVNAPPTLVVSDQTVREGDSLTVDLASLVSDTDGDAVTLSLIGGPGGIVDGVFVYKPGFEEAGESVVSISARDSRGGESTSTFKVTVTETNRPPRIFLSDMVISEGEELVVDLSSRMLDPDDDPLEIIVEGPGAVEDNRYVFTPGYRDAGDKDVAITISDGKGGIGRASFTIRVQDVNRPPEGSIANETISEGEKLNLYLKAFAYDPDGDEIFFELLEGPGSVEGDSYTYEPDFESAGLKEVKIKVSDAGGEEKILVFEIAVVDVNRAPVAVLPSIAASIRETFTLGLDLKSFFTDPDGEELSFAILEGPGSIEGSNYKYTPSYNDQGEKKITIVASDPSGLSTNLPVTVSVMDLNREPRVLTSDVSIDENEPLTIDFNGWVIDPDGDSVEISIKGPGSIKDGIYTFKPGYNDSGEHTVKVHVRDERGAMKEASFTILVNDVNRPPRMLLSDKMIDEGTRLVVDLGMQSIDLDGDELNFTLVEGPGSVENAIYTFEPSFEESGDYTVTIRVSDGQTSVTGEFMIEVVDVNRAPETTIKEIKSSIREGFSLGMNLATFFGDPDGDELTFSLEGPGTLEGNGYTYSPGYEDSGEKSVLVTANDGRGGSVTLPIIISVLDINRPPEGSIANETISEGEKLNLYLKAFAYDPDGDEIFFELLEGPGSVEGDSYTYEPDFESAGLKEVKIKVSDAGGEEKILVFEIAVVDVNRAPVAVLPSIAASIRETFTLGLDLKSFFTDPDGEELSFAILEGPGSIEGSNYKYTPLYNDQGEKKITIVASDPSGLSTNLPVTVSVMDLNREPRVLTSDVSIDENEPLTIDFNGWVIDPDGDSVEISIEGPGSIKDGIYTFKPGYNDSGEHTVKVHVRDERGATKEASFTILVNDVNRPPEGSIANETISEGEKLNLYLKAFAYDPDGDEIFFELLEGPGSVEGDSYTYEPDFESAGLKEVKIKVSDAVGEEKILVFEIEIVDENRVPLITSSLPEITVQAEKVVEIDLMDHLNDPDGDDLLFEILEGPGSITGSKYIFEPRIGDIGQKEVLIKVSDGKGELTVPLRIFVEAGHRVVSITYALFSSGIDKVKLIAGSHEIISSGQRAELEIDWPLDFDTVSLWSFLEESAELIGTAKITASSSSRNIPLVSERGETKGFVRIELK</sequence>
<accession>A0A7Z7PNJ5</accession>
<evidence type="ECO:0000256" key="8">
    <source>
        <dbReference type="SAM" id="Phobius"/>
    </source>
</evidence>